<name>A0A1L3ZS74_9SPHN</name>
<gene>
    <name evidence="1" type="ORF">BSL82_03465</name>
</gene>
<dbReference type="RefSeq" id="WP_072596049.1">
    <property type="nucleotide sequence ID" value="NZ_CP018221.1"/>
</dbReference>
<dbReference type="Proteomes" id="UP000182063">
    <property type="component" value="Chromosome"/>
</dbReference>
<organism evidence="1 2">
    <name type="scientific">Tardibacter chloracetimidivorans</name>
    <dbReference type="NCBI Taxonomy" id="1921510"/>
    <lineage>
        <taxon>Bacteria</taxon>
        <taxon>Pseudomonadati</taxon>
        <taxon>Pseudomonadota</taxon>
        <taxon>Alphaproteobacteria</taxon>
        <taxon>Sphingomonadales</taxon>
        <taxon>Sphingomonadaceae</taxon>
        <taxon>Tardibacter</taxon>
    </lineage>
</organism>
<dbReference type="EMBL" id="CP018221">
    <property type="protein sequence ID" value="API58476.1"/>
    <property type="molecule type" value="Genomic_DNA"/>
</dbReference>
<accession>A0A1L3ZS74</accession>
<evidence type="ECO:0000313" key="2">
    <source>
        <dbReference type="Proteomes" id="UP000182063"/>
    </source>
</evidence>
<dbReference type="KEGG" id="sphj:BSL82_03465"/>
<dbReference type="STRING" id="1921510.BSL82_03465"/>
<protein>
    <submittedName>
        <fullName evidence="1">Uncharacterized protein</fullName>
    </submittedName>
</protein>
<sequence>MPNHDYPYSNFIFGEINDFLGNSEPFVAFEEPLPPVTGSASVSITDTQYGATAVELLGPDALALTQYDGNEEAVVVLSKDMIFELLGVLKSAVA</sequence>
<proteinExistence type="predicted"/>
<reference evidence="2" key="1">
    <citation type="submission" date="2016-11" db="EMBL/GenBank/DDBJ databases">
        <title>Complete Genome Sequence of alachlor-degrading Sphingomonas sp. strain JJ-A5.</title>
        <authorList>
            <person name="Lee H."/>
            <person name="Ka J.-O."/>
        </authorList>
    </citation>
    <scope>NUCLEOTIDE SEQUENCE [LARGE SCALE GENOMIC DNA]</scope>
    <source>
        <strain evidence="2">JJ-A5</strain>
    </source>
</reference>
<dbReference type="AlphaFoldDB" id="A0A1L3ZS74"/>
<evidence type="ECO:0000313" key="1">
    <source>
        <dbReference type="EMBL" id="API58476.1"/>
    </source>
</evidence>
<keyword evidence="2" id="KW-1185">Reference proteome</keyword>